<gene>
    <name evidence="3" type="ORF">NDK43_08330</name>
</gene>
<reference evidence="3 4" key="1">
    <citation type="submission" date="2022-06" db="EMBL/GenBank/DDBJ databases">
        <authorList>
            <person name="Jeon C.O."/>
        </authorList>
    </citation>
    <scope>NUCLEOTIDE SEQUENCE [LARGE SCALE GENOMIC DNA]</scope>
    <source>
        <strain evidence="3 4">KCTC 13943</strain>
    </source>
</reference>
<accession>A0ABT0W7U4</accession>
<organism evidence="3 4">
    <name type="scientific">Neobacillus pocheonensis</name>
    <dbReference type="NCBI Taxonomy" id="363869"/>
    <lineage>
        <taxon>Bacteria</taxon>
        <taxon>Bacillati</taxon>
        <taxon>Bacillota</taxon>
        <taxon>Bacilli</taxon>
        <taxon>Bacillales</taxon>
        <taxon>Bacillaceae</taxon>
        <taxon>Neobacillus</taxon>
    </lineage>
</organism>
<dbReference type="NCBIfam" id="NF004547">
    <property type="entry name" value="PRK05889.1"/>
    <property type="match status" value="1"/>
</dbReference>
<dbReference type="PANTHER" id="PTHR45266:SF3">
    <property type="entry name" value="OXALOACETATE DECARBOXYLASE ALPHA CHAIN"/>
    <property type="match status" value="1"/>
</dbReference>
<proteinExistence type="predicted"/>
<dbReference type="InterPro" id="IPR050709">
    <property type="entry name" value="Biotin_Carboxyl_Carrier/Decarb"/>
</dbReference>
<dbReference type="SUPFAM" id="SSF51230">
    <property type="entry name" value="Single hybrid motif"/>
    <property type="match status" value="1"/>
</dbReference>
<evidence type="ECO:0000256" key="1">
    <source>
        <dbReference type="ARBA" id="ARBA00023267"/>
    </source>
</evidence>
<keyword evidence="4" id="KW-1185">Reference proteome</keyword>
<dbReference type="NCBIfam" id="NF006079">
    <property type="entry name" value="PRK08225.1"/>
    <property type="match status" value="1"/>
</dbReference>
<feature type="domain" description="Lipoyl-binding" evidence="2">
    <location>
        <begin position="1"/>
        <end position="70"/>
    </location>
</feature>
<dbReference type="PROSITE" id="PS50968">
    <property type="entry name" value="BIOTINYL_LIPOYL"/>
    <property type="match status" value="1"/>
</dbReference>
<dbReference type="Pfam" id="PF00364">
    <property type="entry name" value="Biotin_lipoyl"/>
    <property type="match status" value="1"/>
</dbReference>
<dbReference type="InterPro" id="IPR011053">
    <property type="entry name" value="Single_hybrid_motif"/>
</dbReference>
<comment type="caution">
    <text evidence="3">The sequence shown here is derived from an EMBL/GenBank/DDBJ whole genome shotgun (WGS) entry which is preliminary data.</text>
</comment>
<dbReference type="Gene3D" id="2.40.50.100">
    <property type="match status" value="1"/>
</dbReference>
<dbReference type="PANTHER" id="PTHR45266">
    <property type="entry name" value="OXALOACETATE DECARBOXYLASE ALPHA CHAIN"/>
    <property type="match status" value="1"/>
</dbReference>
<dbReference type="CDD" id="cd06850">
    <property type="entry name" value="biotinyl_domain"/>
    <property type="match status" value="1"/>
</dbReference>
<dbReference type="InterPro" id="IPR000089">
    <property type="entry name" value="Biotin_lipoyl"/>
</dbReference>
<sequence length="70" mass="7808">MNKIVAIMAGSVWKVLVQPGDLVEEGRDVIILESMKMEIPITADFSGTVKEVKVNEGDFVNEEELLIEME</sequence>
<protein>
    <submittedName>
        <fullName evidence="3">Acetyl-CoA carboxylase biotin carboxyl carrier protein subunit</fullName>
    </submittedName>
</protein>
<name>A0ABT0W7U4_9BACI</name>
<keyword evidence="1" id="KW-0092">Biotin</keyword>
<dbReference type="Proteomes" id="UP001523262">
    <property type="component" value="Unassembled WGS sequence"/>
</dbReference>
<evidence type="ECO:0000313" key="3">
    <source>
        <dbReference type="EMBL" id="MCM2532395.1"/>
    </source>
</evidence>
<evidence type="ECO:0000313" key="4">
    <source>
        <dbReference type="Proteomes" id="UP001523262"/>
    </source>
</evidence>
<evidence type="ECO:0000259" key="2">
    <source>
        <dbReference type="PROSITE" id="PS50968"/>
    </source>
</evidence>
<dbReference type="EMBL" id="JAMQCR010000001">
    <property type="protein sequence ID" value="MCM2532395.1"/>
    <property type="molecule type" value="Genomic_DNA"/>
</dbReference>